<reference evidence="2" key="1">
    <citation type="submission" date="2018-05" db="EMBL/GenBank/DDBJ databases">
        <authorList>
            <person name="Lanie J.A."/>
            <person name="Ng W.-L."/>
            <person name="Kazmierczak K.M."/>
            <person name="Andrzejewski T.M."/>
            <person name="Davidsen T.M."/>
            <person name="Wayne K.J."/>
            <person name="Tettelin H."/>
            <person name="Glass J.I."/>
            <person name="Rusch D."/>
            <person name="Podicherti R."/>
            <person name="Tsui H.-C.T."/>
            <person name="Winkler M.E."/>
        </authorList>
    </citation>
    <scope>NUCLEOTIDE SEQUENCE</scope>
</reference>
<dbReference type="SUPFAM" id="SSF69318">
    <property type="entry name" value="Integrin alpha N-terminal domain"/>
    <property type="match status" value="1"/>
</dbReference>
<evidence type="ECO:0000313" key="2">
    <source>
        <dbReference type="EMBL" id="SVB59049.1"/>
    </source>
</evidence>
<protein>
    <recommendedName>
        <fullName evidence="3">VCBS repeat-containing protein</fullName>
    </recommendedName>
</protein>
<dbReference type="EMBL" id="UINC01048479">
    <property type="protein sequence ID" value="SVB59049.1"/>
    <property type="molecule type" value="Genomic_DNA"/>
</dbReference>
<organism evidence="2">
    <name type="scientific">marine metagenome</name>
    <dbReference type="NCBI Taxonomy" id="408172"/>
    <lineage>
        <taxon>unclassified sequences</taxon>
        <taxon>metagenomes</taxon>
        <taxon>ecological metagenomes</taxon>
    </lineage>
</organism>
<dbReference type="Gene3D" id="2.130.10.130">
    <property type="entry name" value="Integrin alpha, N-terminal"/>
    <property type="match status" value="1"/>
</dbReference>
<dbReference type="InterPro" id="IPR013517">
    <property type="entry name" value="FG-GAP"/>
</dbReference>
<evidence type="ECO:0000256" key="1">
    <source>
        <dbReference type="ARBA" id="ARBA00022729"/>
    </source>
</evidence>
<dbReference type="PANTHER" id="PTHR44103">
    <property type="entry name" value="PROPROTEIN CONVERTASE P"/>
    <property type="match status" value="1"/>
</dbReference>
<dbReference type="AlphaFoldDB" id="A0A382F8Q4"/>
<proteinExistence type="predicted"/>
<sequence length="380" mass="41406">MKTLLLLSLSFGWLSLSSVLAAEGWRKHVVHKGERCNVAVAADFTGDGKPDVISNSGGKTRLFVAPDWKAHVIDETKGLGFIHGETFDVDGDGDPDFIGARYKPGLVAWFERPANPLKDEWKMRVADDELIGIHGVLKADVDGDGKLDLLANSGQPLGKFPNSAAWLKVPKNPRKAKRWKRFIFADKDAPGLSHYLGFGDLNGDGRVDLTLAAKGGPSDKSGMGEWFGWWEAGKDPTKPFKKHLLPGKHLGATNIQPADVNGDGKLDVIASRGHGKGLIWFENPSWKIHDVNTDLLSPHCLQVVDMDGDGDVDAATCAYVSKVAAWFENDGKGNFTTHVVSDDQAAYDIRAVDMDGDTDLDLLIAGQLSQNVVWYENPLR</sequence>
<dbReference type="Pfam" id="PF13517">
    <property type="entry name" value="FG-GAP_3"/>
    <property type="match status" value="3"/>
</dbReference>
<dbReference type="InterPro" id="IPR028994">
    <property type="entry name" value="Integrin_alpha_N"/>
</dbReference>
<gene>
    <name evidence="2" type="ORF">METZ01_LOCUS211903</name>
</gene>
<accession>A0A382F8Q4</accession>
<dbReference type="PANTHER" id="PTHR44103:SF1">
    <property type="entry name" value="PROPROTEIN CONVERTASE P"/>
    <property type="match status" value="1"/>
</dbReference>
<evidence type="ECO:0008006" key="3">
    <source>
        <dbReference type="Google" id="ProtNLM"/>
    </source>
</evidence>
<keyword evidence="1" id="KW-0732">Signal</keyword>
<name>A0A382F8Q4_9ZZZZ</name>